<feature type="transmembrane region" description="Helical" evidence="3">
    <location>
        <begin position="330"/>
        <end position="351"/>
    </location>
</feature>
<feature type="transmembrane region" description="Helical" evidence="3">
    <location>
        <begin position="12"/>
        <end position="32"/>
    </location>
</feature>
<dbReference type="EMBL" id="LVWI01000001">
    <property type="protein sequence ID" value="OKP91839.1"/>
    <property type="molecule type" value="Genomic_DNA"/>
</dbReference>
<feature type="transmembrane region" description="Helical" evidence="3">
    <location>
        <begin position="199"/>
        <end position="220"/>
    </location>
</feature>
<comment type="subcellular location">
    <subcellularLocation>
        <location evidence="1">Membrane</location>
    </subcellularLocation>
</comment>
<evidence type="ECO:0000313" key="5">
    <source>
        <dbReference type="EMBL" id="OKP91839.1"/>
    </source>
</evidence>
<dbReference type="PANTHER" id="PTHR23028">
    <property type="entry name" value="ACETYLTRANSFERASE"/>
    <property type="match status" value="1"/>
</dbReference>
<proteinExistence type="inferred from homology"/>
<sequence length="383" mass="44023">MKNRINQLDEIRGLAALSVILSHILTITPFLFQSVLQFTPLRIFWAGHEAVIVFFLLSGFVLSLPFYKKKPFSYRQFLIKRVFRIYLPYVVALGFVLLMKKAFYSGGVEGFEAINRLWAIKLDKELIINHFLLITNFNTDALNPVFWSLVHEMRISLIFPILMVFILRFNWKTNIFIALALSLVSGTSLVDRFDISEGFFTSYIDSLHYVSIFMVGALLAKNRQILINYFKQLNRLLKYTILLIALCFYTLSYGIQHFISGDFQYIVSDWLILIAGVIFIILSLSSSKVSFFLSLKPIAYSGKISYSLYLYHLPILMATLYLFIGTLPIWGIYCISLLSIFVVSTASWYLVENTSIAIGQSLSLRYSKKSNTSSKEIYPTNNL</sequence>
<keyword evidence="3" id="KW-0812">Transmembrane</keyword>
<protein>
    <recommendedName>
        <fullName evidence="4">Acyltransferase 3 domain-containing protein</fullName>
    </recommendedName>
</protein>
<feature type="transmembrane region" description="Helical" evidence="3">
    <location>
        <begin position="265"/>
        <end position="285"/>
    </location>
</feature>
<dbReference type="Proteomes" id="UP000186058">
    <property type="component" value="Unassembled WGS sequence"/>
</dbReference>
<evidence type="ECO:0000259" key="4">
    <source>
        <dbReference type="Pfam" id="PF01757"/>
    </source>
</evidence>
<feature type="transmembrane region" description="Helical" evidence="3">
    <location>
        <begin position="174"/>
        <end position="193"/>
    </location>
</feature>
<comment type="similarity">
    <text evidence="2">Belongs to the acyltransferase 3 family.</text>
</comment>
<dbReference type="InterPro" id="IPR050879">
    <property type="entry name" value="Acyltransferase_3"/>
</dbReference>
<comment type="caution">
    <text evidence="5">The sequence shown here is derived from an EMBL/GenBank/DDBJ whole genome shotgun (WGS) entry which is preliminary data.</text>
</comment>
<organism evidence="5 6">
    <name type="scientific">Paenibacillus helianthi</name>
    <dbReference type="NCBI Taxonomy" id="1349432"/>
    <lineage>
        <taxon>Bacteria</taxon>
        <taxon>Bacillati</taxon>
        <taxon>Bacillota</taxon>
        <taxon>Bacilli</taxon>
        <taxon>Bacillales</taxon>
        <taxon>Paenibacillaceae</taxon>
        <taxon>Paenibacillus</taxon>
    </lineage>
</organism>
<reference evidence="5 6" key="1">
    <citation type="submission" date="2016-03" db="EMBL/GenBank/DDBJ databases">
        <authorList>
            <person name="Sant'Anna F.H."/>
            <person name="Ambrosini A."/>
            <person name="Souza R."/>
            <person name="Bach E."/>
            <person name="Fernandes G."/>
            <person name="Balsanelli E."/>
            <person name="Baura V.A."/>
            <person name="Souza E.M."/>
            <person name="Passaglia L."/>
        </authorList>
    </citation>
    <scope>NUCLEOTIDE SEQUENCE [LARGE SCALE GENOMIC DNA]</scope>
    <source>
        <strain evidence="5 6">P26E</strain>
    </source>
</reference>
<feature type="domain" description="Acyltransferase 3" evidence="4">
    <location>
        <begin position="6"/>
        <end position="345"/>
    </location>
</feature>
<feature type="transmembrane region" description="Helical" evidence="3">
    <location>
        <begin position="241"/>
        <end position="259"/>
    </location>
</feature>
<feature type="transmembrane region" description="Helical" evidence="3">
    <location>
        <begin position="85"/>
        <end position="103"/>
    </location>
</feature>
<name>A0ABX3EUL1_9BACL</name>
<dbReference type="PANTHER" id="PTHR23028:SF53">
    <property type="entry name" value="ACYL_TRANSF_3 DOMAIN-CONTAINING PROTEIN"/>
    <property type="match status" value="1"/>
</dbReference>
<dbReference type="Pfam" id="PF01757">
    <property type="entry name" value="Acyl_transf_3"/>
    <property type="match status" value="1"/>
</dbReference>
<feature type="transmembrane region" description="Helical" evidence="3">
    <location>
        <begin position="306"/>
        <end position="324"/>
    </location>
</feature>
<evidence type="ECO:0000256" key="1">
    <source>
        <dbReference type="ARBA" id="ARBA00004370"/>
    </source>
</evidence>
<keyword evidence="6" id="KW-1185">Reference proteome</keyword>
<evidence type="ECO:0000313" key="6">
    <source>
        <dbReference type="Proteomes" id="UP000186058"/>
    </source>
</evidence>
<feature type="transmembrane region" description="Helical" evidence="3">
    <location>
        <begin position="44"/>
        <end position="64"/>
    </location>
</feature>
<gene>
    <name evidence="5" type="ORF">A3844_01625</name>
</gene>
<evidence type="ECO:0000256" key="2">
    <source>
        <dbReference type="ARBA" id="ARBA00007400"/>
    </source>
</evidence>
<accession>A0ABX3EUL1</accession>
<dbReference type="InterPro" id="IPR002656">
    <property type="entry name" value="Acyl_transf_3_dom"/>
</dbReference>
<keyword evidence="3" id="KW-0472">Membrane</keyword>
<keyword evidence="3" id="KW-1133">Transmembrane helix</keyword>
<feature type="transmembrane region" description="Helical" evidence="3">
    <location>
        <begin position="145"/>
        <end position="167"/>
    </location>
</feature>
<evidence type="ECO:0000256" key="3">
    <source>
        <dbReference type="SAM" id="Phobius"/>
    </source>
</evidence>
<dbReference type="RefSeq" id="WP_074106388.1">
    <property type="nucleotide sequence ID" value="NZ_LVWI01000001.1"/>
</dbReference>